<dbReference type="GO" id="GO:0005737">
    <property type="term" value="C:cytoplasm"/>
    <property type="evidence" value="ECO:0007669"/>
    <property type="project" value="UniProtKB-SubCell"/>
</dbReference>
<evidence type="ECO:0000256" key="1">
    <source>
        <dbReference type="ARBA" id="ARBA00003791"/>
    </source>
</evidence>
<keyword evidence="5 12" id="KW-0662">Pyridine nucleotide biosynthesis</keyword>
<keyword evidence="9 12" id="KW-0411">Iron-sulfur</keyword>
<comment type="caution">
    <text evidence="13">The sequence shown here is derived from an EMBL/GenBank/DDBJ whole genome shotgun (WGS) entry which is preliminary data.</text>
</comment>
<evidence type="ECO:0000256" key="12">
    <source>
        <dbReference type="HAMAP-Rule" id="MF_00568"/>
    </source>
</evidence>
<dbReference type="SUPFAM" id="SSF142754">
    <property type="entry name" value="NadA-like"/>
    <property type="match status" value="1"/>
</dbReference>
<dbReference type="NCBIfam" id="NF006878">
    <property type="entry name" value="PRK09375.1-2"/>
    <property type="match status" value="1"/>
</dbReference>
<evidence type="ECO:0000256" key="8">
    <source>
        <dbReference type="ARBA" id="ARBA00023004"/>
    </source>
</evidence>
<dbReference type="EMBL" id="MKIE01000011">
    <property type="protein sequence ID" value="OHW61563.1"/>
    <property type="molecule type" value="Genomic_DNA"/>
</dbReference>
<feature type="binding site" evidence="12">
    <location>
        <position position="170"/>
    </location>
    <ligand>
        <name>[4Fe-4S] cluster</name>
        <dbReference type="ChEBI" id="CHEBI:49883"/>
    </ligand>
</feature>
<feature type="binding site" evidence="12">
    <location>
        <position position="258"/>
    </location>
    <ligand>
        <name>[4Fe-4S] cluster</name>
        <dbReference type="ChEBI" id="CHEBI:49883"/>
    </ligand>
</feature>
<dbReference type="UniPathway" id="UPA00253">
    <property type="reaction ID" value="UER00327"/>
</dbReference>
<feature type="binding site" evidence="12">
    <location>
        <position position="127"/>
    </location>
    <ligand>
        <name>iminosuccinate</name>
        <dbReference type="ChEBI" id="CHEBI:77875"/>
    </ligand>
</feature>
<comment type="pathway">
    <text evidence="2 12">Cofactor biosynthesis; NAD(+) biosynthesis; quinolinate from iminoaspartate: step 1/1.</text>
</comment>
<dbReference type="InterPro" id="IPR023066">
    <property type="entry name" value="Quinolinate_synth_type2"/>
</dbReference>
<keyword evidence="8 12" id="KW-0408">Iron</keyword>
<evidence type="ECO:0000256" key="2">
    <source>
        <dbReference type="ARBA" id="ARBA00005065"/>
    </source>
</evidence>
<evidence type="ECO:0000256" key="10">
    <source>
        <dbReference type="ARBA" id="ARBA00050125"/>
    </source>
</evidence>
<evidence type="ECO:0000256" key="9">
    <source>
        <dbReference type="ARBA" id="ARBA00023014"/>
    </source>
</evidence>
<evidence type="ECO:0000256" key="3">
    <source>
        <dbReference type="ARBA" id="ARBA00012669"/>
    </source>
</evidence>
<dbReference type="NCBIfam" id="TIGR00550">
    <property type="entry name" value="nadA"/>
    <property type="match status" value="1"/>
</dbReference>
<dbReference type="AlphaFoldDB" id="A0A1S1V4K7"/>
<proteinExistence type="inferred from homology"/>
<name>A0A1S1V4K7_9FIRM</name>
<evidence type="ECO:0000256" key="4">
    <source>
        <dbReference type="ARBA" id="ARBA00022485"/>
    </source>
</evidence>
<feature type="binding site" evidence="12">
    <location>
        <position position="213"/>
    </location>
    <ligand>
        <name>iminosuccinate</name>
        <dbReference type="ChEBI" id="CHEBI:77875"/>
    </ligand>
</feature>
<evidence type="ECO:0000256" key="7">
    <source>
        <dbReference type="ARBA" id="ARBA00022723"/>
    </source>
</evidence>
<dbReference type="GO" id="GO:0046872">
    <property type="term" value="F:metal ion binding"/>
    <property type="evidence" value="ECO:0007669"/>
    <property type="project" value="UniProtKB-KW"/>
</dbReference>
<dbReference type="STRING" id="39480.EUAN_21050"/>
<organism evidence="13 14">
    <name type="scientific">Andreesenia angusta</name>
    <dbReference type="NCBI Taxonomy" id="39480"/>
    <lineage>
        <taxon>Bacteria</taxon>
        <taxon>Bacillati</taxon>
        <taxon>Bacillota</taxon>
        <taxon>Tissierellia</taxon>
        <taxon>Tissierellales</taxon>
        <taxon>Gottschalkiaceae</taxon>
        <taxon>Andreesenia</taxon>
    </lineage>
</organism>
<evidence type="ECO:0000256" key="5">
    <source>
        <dbReference type="ARBA" id="ARBA00022642"/>
    </source>
</evidence>
<comment type="similarity">
    <text evidence="12">Belongs to the quinolinate synthase family. Type 2 subfamily.</text>
</comment>
<dbReference type="GO" id="GO:0008987">
    <property type="term" value="F:quinolinate synthetase A activity"/>
    <property type="evidence" value="ECO:0007669"/>
    <property type="project" value="UniProtKB-UniRule"/>
</dbReference>
<evidence type="ECO:0000256" key="11">
    <source>
        <dbReference type="ARBA" id="ARBA00073059"/>
    </source>
</evidence>
<comment type="cofactor">
    <cofactor evidence="12">
        <name>[4Fe-4S] cluster</name>
        <dbReference type="ChEBI" id="CHEBI:49883"/>
    </cofactor>
    <text evidence="12">Binds 1 [4Fe-4S] cluster per subunit.</text>
</comment>
<feature type="binding site" evidence="12">
    <location>
        <position position="84"/>
    </location>
    <ligand>
        <name>[4Fe-4S] cluster</name>
        <dbReference type="ChEBI" id="CHEBI:49883"/>
    </ligand>
</feature>
<protein>
    <recommendedName>
        <fullName evidence="11 12">Quinolinate synthase</fullName>
        <ecNumber evidence="3 12">2.5.1.72</ecNumber>
    </recommendedName>
</protein>
<sequence length="301" mass="33619">MKNILDEIMELKKERDAIILAHNYQIPEIQDIADVVGDSLKLSQVGKESEQRTIVLSGVRFMAESAKILSPEKTVLLPASDAGCPMADMIDIDKLRAFKAENPGVPVMCYVNSSADVKAESDICCTSANALKIARSLESDKILFVPDKCLGGYIAKMIPEKEFILYDGYCVTHNRIKREEVLKIRELYPESPILVHPECSSEIADMADFVGSTSQIISYAKNSDSREIIIGTEMGVMHKLQNDNPDKSFKLLSPSLICPNMKKTTLEDIRDALKYGREEIVLDEDIRVRAEKSLDDMLKLS</sequence>
<feature type="binding site" evidence="12">
    <location>
        <position position="39"/>
    </location>
    <ligand>
        <name>iminosuccinate</name>
        <dbReference type="ChEBI" id="CHEBI:77875"/>
    </ligand>
</feature>
<feature type="binding site" evidence="12">
    <location>
        <begin position="110"/>
        <end position="112"/>
    </location>
    <ligand>
        <name>iminosuccinate</name>
        <dbReference type="ChEBI" id="CHEBI:77875"/>
    </ligand>
</feature>
<dbReference type="PANTHER" id="PTHR30573">
    <property type="entry name" value="QUINOLINATE SYNTHETASE A"/>
    <property type="match status" value="1"/>
</dbReference>
<dbReference type="HAMAP" id="MF_00568">
    <property type="entry name" value="NadA_type2"/>
    <property type="match status" value="1"/>
</dbReference>
<feature type="binding site" evidence="12">
    <location>
        <position position="22"/>
    </location>
    <ligand>
        <name>iminosuccinate</name>
        <dbReference type="ChEBI" id="CHEBI:77875"/>
    </ligand>
</feature>
<evidence type="ECO:0000313" key="13">
    <source>
        <dbReference type="EMBL" id="OHW61563.1"/>
    </source>
</evidence>
<comment type="subcellular location">
    <subcellularLocation>
        <location evidence="12">Cytoplasm</location>
    </subcellularLocation>
</comment>
<dbReference type="PANTHER" id="PTHR30573:SF0">
    <property type="entry name" value="QUINOLINATE SYNTHASE, CHLOROPLASTIC"/>
    <property type="match status" value="1"/>
</dbReference>
<accession>A0A1S1V4K7</accession>
<gene>
    <name evidence="12 13" type="primary">nadA</name>
    <name evidence="13" type="ORF">EUAN_21050</name>
</gene>
<keyword evidence="14" id="KW-1185">Reference proteome</keyword>
<comment type="function">
    <text evidence="1 12">Catalyzes the condensation of iminoaspartate with dihydroxyacetone phosphate to form quinolinate.</text>
</comment>
<dbReference type="FunFam" id="3.40.50.10800:FF:000001">
    <property type="entry name" value="Quinolinate synthase A"/>
    <property type="match status" value="1"/>
</dbReference>
<dbReference type="Proteomes" id="UP000180254">
    <property type="component" value="Unassembled WGS sequence"/>
</dbReference>
<dbReference type="InterPro" id="IPR003473">
    <property type="entry name" value="NadA"/>
</dbReference>
<evidence type="ECO:0000313" key="14">
    <source>
        <dbReference type="Proteomes" id="UP000180254"/>
    </source>
</evidence>
<dbReference type="Gene3D" id="3.40.50.10800">
    <property type="entry name" value="NadA-like"/>
    <property type="match status" value="3"/>
</dbReference>
<keyword evidence="4 12" id="KW-0004">4Fe-4S</keyword>
<dbReference type="InterPro" id="IPR036094">
    <property type="entry name" value="NadA_sf"/>
</dbReference>
<dbReference type="GO" id="GO:0051539">
    <property type="term" value="F:4 iron, 4 sulfur cluster binding"/>
    <property type="evidence" value="ECO:0007669"/>
    <property type="project" value="UniProtKB-KW"/>
</dbReference>
<keyword evidence="6 12" id="KW-0808">Transferase</keyword>
<keyword evidence="12" id="KW-0963">Cytoplasm</keyword>
<dbReference type="Pfam" id="PF02445">
    <property type="entry name" value="NadA"/>
    <property type="match status" value="1"/>
</dbReference>
<dbReference type="EC" id="2.5.1.72" evidence="3 12"/>
<evidence type="ECO:0000256" key="6">
    <source>
        <dbReference type="ARBA" id="ARBA00022679"/>
    </source>
</evidence>
<comment type="catalytic activity">
    <reaction evidence="10">
        <text>iminosuccinate + dihydroxyacetone phosphate = quinolinate + phosphate + 2 H2O + H(+)</text>
        <dbReference type="Rhea" id="RHEA:25888"/>
        <dbReference type="ChEBI" id="CHEBI:15377"/>
        <dbReference type="ChEBI" id="CHEBI:15378"/>
        <dbReference type="ChEBI" id="CHEBI:29959"/>
        <dbReference type="ChEBI" id="CHEBI:43474"/>
        <dbReference type="ChEBI" id="CHEBI:57642"/>
        <dbReference type="ChEBI" id="CHEBI:77875"/>
        <dbReference type="EC" id="2.5.1.72"/>
    </reaction>
    <physiologicalReaction direction="left-to-right" evidence="10">
        <dbReference type="Rhea" id="RHEA:25889"/>
    </physiologicalReaction>
</comment>
<reference evidence="13 14" key="1">
    <citation type="submission" date="2016-09" db="EMBL/GenBank/DDBJ databases">
        <title>Genome sequence of Eubacterium angustum.</title>
        <authorList>
            <person name="Poehlein A."/>
            <person name="Daniel R."/>
        </authorList>
    </citation>
    <scope>NUCLEOTIDE SEQUENCE [LARGE SCALE GENOMIC DNA]</scope>
    <source>
        <strain evidence="13 14">DSM 1989</strain>
    </source>
</reference>
<dbReference type="NCBIfam" id="NF006879">
    <property type="entry name" value="PRK09375.1-4"/>
    <property type="match status" value="1"/>
</dbReference>
<dbReference type="RefSeq" id="WP_245674490.1">
    <property type="nucleotide sequence ID" value="NZ_MKIE01000011.1"/>
</dbReference>
<feature type="binding site" evidence="12">
    <location>
        <begin position="196"/>
        <end position="198"/>
    </location>
    <ligand>
        <name>iminosuccinate</name>
        <dbReference type="ChEBI" id="CHEBI:77875"/>
    </ligand>
</feature>
<keyword evidence="7 12" id="KW-0479">Metal-binding</keyword>
<dbReference type="GO" id="GO:0034628">
    <property type="term" value="P:'de novo' NAD+ biosynthetic process from L-aspartate"/>
    <property type="evidence" value="ECO:0007669"/>
    <property type="project" value="TreeGrafter"/>
</dbReference>